<reference evidence="1 2" key="1">
    <citation type="journal article" date="2010" name="Science">
        <title>Genomic comparison of the ants Camponotus floridanus and Harpegnathos saltator.</title>
        <authorList>
            <person name="Bonasio R."/>
            <person name="Zhang G."/>
            <person name="Ye C."/>
            <person name="Mutti N.S."/>
            <person name="Fang X."/>
            <person name="Qin N."/>
            <person name="Donahue G."/>
            <person name="Yang P."/>
            <person name="Li Q."/>
            <person name="Li C."/>
            <person name="Zhang P."/>
            <person name="Huang Z."/>
            <person name="Berger S.L."/>
            <person name="Reinberg D."/>
            <person name="Wang J."/>
            <person name="Liebig J."/>
        </authorList>
    </citation>
    <scope>NUCLEOTIDE SEQUENCE [LARGE SCALE GENOMIC DNA]</scope>
    <source>
        <strain evidence="1 2">R22 G/1</strain>
    </source>
</reference>
<dbReference type="InParanoid" id="E2C749"/>
<accession>E2C749</accession>
<gene>
    <name evidence="1" type="ORF">EAI_02995</name>
</gene>
<dbReference type="EMBL" id="GL453314">
    <property type="protein sequence ID" value="EFN76230.1"/>
    <property type="molecule type" value="Genomic_DNA"/>
</dbReference>
<dbReference type="Proteomes" id="UP000008237">
    <property type="component" value="Unassembled WGS sequence"/>
</dbReference>
<proteinExistence type="predicted"/>
<dbReference type="AlphaFoldDB" id="E2C749"/>
<evidence type="ECO:0000313" key="1">
    <source>
        <dbReference type="EMBL" id="EFN76230.1"/>
    </source>
</evidence>
<sequence>SEVVFLLCVTKMEQRNLDQRYAIKFYVKLGESASV</sequence>
<name>E2C749_HARSA</name>
<feature type="non-terminal residue" evidence="1">
    <location>
        <position position="35"/>
    </location>
</feature>
<protein>
    <submittedName>
        <fullName evidence="1">Uncharacterized protein</fullName>
    </submittedName>
</protein>
<organism evidence="2">
    <name type="scientific">Harpegnathos saltator</name>
    <name type="common">Jerdon's jumping ant</name>
    <dbReference type="NCBI Taxonomy" id="610380"/>
    <lineage>
        <taxon>Eukaryota</taxon>
        <taxon>Metazoa</taxon>
        <taxon>Ecdysozoa</taxon>
        <taxon>Arthropoda</taxon>
        <taxon>Hexapoda</taxon>
        <taxon>Insecta</taxon>
        <taxon>Pterygota</taxon>
        <taxon>Neoptera</taxon>
        <taxon>Endopterygota</taxon>
        <taxon>Hymenoptera</taxon>
        <taxon>Apocrita</taxon>
        <taxon>Aculeata</taxon>
        <taxon>Formicoidea</taxon>
        <taxon>Formicidae</taxon>
        <taxon>Ponerinae</taxon>
        <taxon>Ponerini</taxon>
        <taxon>Harpegnathos</taxon>
    </lineage>
</organism>
<feature type="non-terminal residue" evidence="1">
    <location>
        <position position="1"/>
    </location>
</feature>
<keyword evidence="2" id="KW-1185">Reference proteome</keyword>
<evidence type="ECO:0000313" key="2">
    <source>
        <dbReference type="Proteomes" id="UP000008237"/>
    </source>
</evidence>